<gene>
    <name evidence="1" type="ORF">TTAC_LOCUS10594</name>
</gene>
<evidence type="ECO:0000313" key="1">
    <source>
        <dbReference type="EMBL" id="VDM35574.1"/>
    </source>
</evidence>
<dbReference type="WBParaSite" id="TTAC_0001061101-mRNA-1">
    <property type="protein sequence ID" value="TTAC_0001061101-mRNA-1"/>
    <property type="gene ID" value="TTAC_0001061101"/>
</dbReference>
<dbReference type="EMBL" id="UYWX01021912">
    <property type="protein sequence ID" value="VDM35574.1"/>
    <property type="molecule type" value="Genomic_DNA"/>
</dbReference>
<accession>A0A0R3XAN4</accession>
<dbReference type="Proteomes" id="UP000274429">
    <property type="component" value="Unassembled WGS sequence"/>
</dbReference>
<evidence type="ECO:0000313" key="3">
    <source>
        <dbReference type="WBParaSite" id="TTAC_0001061101-mRNA-1"/>
    </source>
</evidence>
<reference evidence="1 2" key="2">
    <citation type="submission" date="2018-11" db="EMBL/GenBank/DDBJ databases">
        <authorList>
            <consortium name="Pathogen Informatics"/>
        </authorList>
    </citation>
    <scope>NUCLEOTIDE SEQUENCE [LARGE SCALE GENOMIC DNA]</scope>
</reference>
<keyword evidence="2" id="KW-1185">Reference proteome</keyword>
<reference evidence="3" key="1">
    <citation type="submission" date="2017-02" db="UniProtKB">
        <authorList>
            <consortium name="WormBaseParasite"/>
        </authorList>
    </citation>
    <scope>IDENTIFICATION</scope>
</reference>
<name>A0A0R3XAN4_HYDTA</name>
<dbReference type="AlphaFoldDB" id="A0A0R3XAN4"/>
<evidence type="ECO:0000313" key="2">
    <source>
        <dbReference type="Proteomes" id="UP000274429"/>
    </source>
</evidence>
<protein>
    <submittedName>
        <fullName evidence="3">Ovule protein</fullName>
    </submittedName>
</protein>
<organism evidence="3">
    <name type="scientific">Hydatigena taeniaeformis</name>
    <name type="common">Feline tapeworm</name>
    <name type="synonym">Taenia taeniaeformis</name>
    <dbReference type="NCBI Taxonomy" id="6205"/>
    <lineage>
        <taxon>Eukaryota</taxon>
        <taxon>Metazoa</taxon>
        <taxon>Spiralia</taxon>
        <taxon>Lophotrochozoa</taxon>
        <taxon>Platyhelminthes</taxon>
        <taxon>Cestoda</taxon>
        <taxon>Eucestoda</taxon>
        <taxon>Cyclophyllidea</taxon>
        <taxon>Taeniidae</taxon>
        <taxon>Hydatigera</taxon>
    </lineage>
</organism>
<sequence length="81" mass="8892">FAEADVENAPPVSWNNAALLFPLSSRLTSTLPKSQFTVEGKFIVTTAAVAAEELSENDSHKVEDWLKLVRSTGTMRINCCH</sequence>
<proteinExistence type="predicted"/>